<evidence type="ECO:0008006" key="3">
    <source>
        <dbReference type="Google" id="ProtNLM"/>
    </source>
</evidence>
<name>A0A7X4YI69_9BACT</name>
<proteinExistence type="predicted"/>
<reference evidence="1 2" key="1">
    <citation type="submission" date="2020-01" db="EMBL/GenBank/DDBJ databases">
        <title>The draft genome sequence of Corallococcus exiguus DSM 14696.</title>
        <authorList>
            <person name="Zhang X."/>
            <person name="Zhu H."/>
        </authorList>
    </citation>
    <scope>NUCLEOTIDE SEQUENCE [LARGE SCALE GENOMIC DNA]</scope>
    <source>
        <strain evidence="1 2">DSM 14696</strain>
    </source>
</reference>
<dbReference type="AlphaFoldDB" id="A0A7X4YI69"/>
<comment type="caution">
    <text evidence="1">The sequence shown here is derived from an EMBL/GenBank/DDBJ whole genome shotgun (WGS) entry which is preliminary data.</text>
</comment>
<accession>A0A7X4YI69</accession>
<gene>
    <name evidence="1" type="ORF">GTZ93_39345</name>
</gene>
<protein>
    <recommendedName>
        <fullName evidence="3">DUF1963 domain-containing protein</fullName>
    </recommendedName>
</protein>
<dbReference type="RefSeq" id="WP_139919188.1">
    <property type="nucleotide sequence ID" value="NZ_CBCSLE010000109.1"/>
</dbReference>
<dbReference type="Gene3D" id="2.30.320.10">
    <property type="entry name" value="YwqG-like"/>
    <property type="match status" value="1"/>
</dbReference>
<dbReference type="EMBL" id="JAAAPK010000016">
    <property type="protein sequence ID" value="NBC45864.1"/>
    <property type="molecule type" value="Genomic_DNA"/>
</dbReference>
<keyword evidence="2" id="KW-1185">Reference proteome</keyword>
<organism evidence="1 2">
    <name type="scientific">Corallococcus exiguus</name>
    <dbReference type="NCBI Taxonomy" id="83462"/>
    <lineage>
        <taxon>Bacteria</taxon>
        <taxon>Pseudomonadati</taxon>
        <taxon>Myxococcota</taxon>
        <taxon>Myxococcia</taxon>
        <taxon>Myxococcales</taxon>
        <taxon>Cystobacterineae</taxon>
        <taxon>Myxococcaceae</taxon>
        <taxon>Corallococcus</taxon>
    </lineage>
</organism>
<dbReference type="Proteomes" id="UP000537825">
    <property type="component" value="Unassembled WGS sequence"/>
</dbReference>
<evidence type="ECO:0000313" key="1">
    <source>
        <dbReference type="EMBL" id="NBC45864.1"/>
    </source>
</evidence>
<sequence>MLAFRAMSGQKGTIVELNPIDALGWIELDEGGRVRFGGTALKSFAVNPSVGTRVEVHGTVPGYKGVPKAVMVTPLVVAPAATEEPKAEPSSAQEETPWPTFVREHPRWSDAAETCVPCARKAPRPELPEHPLFAPWLRELRETAPTCVDLKVPHYLKPESFDPGPGDCFAHGSVAWLDEPRWPSCGVCARPLEMCVQLTPAVLADFLPGGRGLAALFCFHCGVAKNSDPRVAYVRLVEPRHRVTGPEAWQSASSGWRRESQRVTPASPATGLPPASWYRYRSEITPETASSALFGFDALDLDGPFPKGFDPDQLEEVGEEYDDWLAQQRGGARWGGARLGGVARWDQADATPSCAHGEMPHLLDYEGGQFLDGALHVFSCRERVCELAFVAEF</sequence>
<evidence type="ECO:0000313" key="2">
    <source>
        <dbReference type="Proteomes" id="UP000537825"/>
    </source>
</evidence>